<feature type="transmembrane region" description="Helical" evidence="1">
    <location>
        <begin position="349"/>
        <end position="367"/>
    </location>
</feature>
<dbReference type="AlphaFoldDB" id="A0A6B3LMT1"/>
<evidence type="ECO:0000313" key="2">
    <source>
        <dbReference type="EMBL" id="NEM98232.1"/>
    </source>
</evidence>
<keyword evidence="1" id="KW-0472">Membrane</keyword>
<name>A0A6B3LMT1_9BACT</name>
<feature type="transmembrane region" description="Helical" evidence="1">
    <location>
        <begin position="318"/>
        <end position="337"/>
    </location>
</feature>
<dbReference type="InterPro" id="IPR011990">
    <property type="entry name" value="TPR-like_helical_dom_sf"/>
</dbReference>
<feature type="transmembrane region" description="Helical" evidence="1">
    <location>
        <begin position="275"/>
        <end position="297"/>
    </location>
</feature>
<evidence type="ECO:0000256" key="1">
    <source>
        <dbReference type="SAM" id="Phobius"/>
    </source>
</evidence>
<comment type="caution">
    <text evidence="2">The sequence shown here is derived from an EMBL/GenBank/DDBJ whole genome shotgun (WGS) entry which is preliminary data.</text>
</comment>
<dbReference type="SUPFAM" id="SSF48452">
    <property type="entry name" value="TPR-like"/>
    <property type="match status" value="1"/>
</dbReference>
<keyword evidence="3" id="KW-1185">Reference proteome</keyword>
<feature type="transmembrane region" description="Helical" evidence="1">
    <location>
        <begin position="388"/>
        <end position="407"/>
    </location>
</feature>
<protein>
    <recommendedName>
        <fullName evidence="4">Tetratricopeptide repeat protein</fullName>
    </recommendedName>
</protein>
<dbReference type="EMBL" id="JAAGWD010000004">
    <property type="protein sequence ID" value="NEM98232.1"/>
    <property type="molecule type" value="Genomic_DNA"/>
</dbReference>
<evidence type="ECO:0008006" key="4">
    <source>
        <dbReference type="Google" id="ProtNLM"/>
    </source>
</evidence>
<keyword evidence="1" id="KW-1133">Transmembrane helix</keyword>
<feature type="transmembrane region" description="Helical" evidence="1">
    <location>
        <begin position="16"/>
        <end position="37"/>
    </location>
</feature>
<dbReference type="Proteomes" id="UP000474777">
    <property type="component" value="Unassembled WGS sequence"/>
</dbReference>
<feature type="transmembrane region" description="Helical" evidence="1">
    <location>
        <begin position="248"/>
        <end position="269"/>
    </location>
</feature>
<dbReference type="Gene3D" id="1.25.40.10">
    <property type="entry name" value="Tetratricopeptide repeat domain"/>
    <property type="match status" value="1"/>
</dbReference>
<dbReference type="RefSeq" id="WP_163915117.1">
    <property type="nucleotide sequence ID" value="NZ_JAAGWD010000004.1"/>
</dbReference>
<proteinExistence type="predicted"/>
<organism evidence="2 3">
    <name type="scientific">Pontibacter burrus</name>
    <dbReference type="NCBI Taxonomy" id="2704466"/>
    <lineage>
        <taxon>Bacteria</taxon>
        <taxon>Pseudomonadati</taxon>
        <taxon>Bacteroidota</taxon>
        <taxon>Cytophagia</taxon>
        <taxon>Cytophagales</taxon>
        <taxon>Hymenobacteraceae</taxon>
        <taxon>Pontibacter</taxon>
    </lineage>
</organism>
<sequence>MSKANFWKNWDATLKYPYLFLLVLSAAALLLGAYYYIAGNTAAYAWDKITDLQVVSVPVHEVTRLLQPFTLYADGYLLLEQYDVGPLEVKTWPAAVFLGILAVCIAFYSAAISTMRQIPYFAGVLLLMLFLASFNIDQLQILGAESGQTTLLMLIILLAGLSYAFQAFWKHVSFGLRVVAMLLTLLVAGIAIFAESGFSPSVTALHLVNYSSLATLVVAIVFIIWVSYENVNALLWINTQGATPERRFSMWQFILIAGLYLLNLLLLYLRKIGYIQADMVFVNAYFLLLLSVVAGFWGMRQREAFYGKHFPFRPTGAVLYLVFATVAFLSIGYAFVTSSDSITVLYQDMIIYTHLVYGALFFLYLLMNFGRLIKERKAVYKVVYEPQVFTLFSFFLMSTVILAILIIRSQYSVYFNAQAGYYSYVGDIYQASGNTVLAKRFYEESDVYDLNNVKANYSLATIYRSESQRNNEILHLKGAASKRPNPKLYVRMANLYDQKQYFFEKLYVLHEGIDKFPESAELYNNMALLYMQTSVTDSVEYYFNLAEKFSSNKEAIQSNRLAFYTRQGMLEPARNLLAEARNADYNPLRSNVAVLRQLLGEKAGTTRTSDYFAPDTLEAVEEFTLFYNETLSSLNDGDTTRLKAVDRYLNSPGNEIFHEDLLYSKALIHHYNGRPKEARNIVENLALSVSGRSGYYYNALAVWMLEEENYKAAAHYFGLAKDHGYKQAYLSHGYALALANEPRQAINALQEVGFTEIASAQEVAGQMAEVLQEDFDTIVKTAPDDDKVRYLQTYLPMLSVKQVDALINAISEKELRRIALINRIDYLMNKHQWKSANKAIKETAPQLQPEGELRSRLNLQQLRLWNNTQNYDVLLDRMDNLHFTTHDRKYKLYFKASIAAAKGRDREAAEKYRQAVKLLLYDEEVVKRAAAYFAEKEPDEMTAYEILLAGITYNPFSAELQKAYALESLNKGLNSYAEQALATLQDLLAEEEYTTFIKEFEQHREAVQQKLDNWQL</sequence>
<reference evidence="2 3" key="1">
    <citation type="submission" date="2020-02" db="EMBL/GenBank/DDBJ databases">
        <authorList>
            <person name="Kim M.K."/>
        </authorList>
    </citation>
    <scope>NUCLEOTIDE SEQUENCE [LARGE SCALE GENOMIC DNA]</scope>
    <source>
        <strain evidence="2 3">BT327</strain>
    </source>
</reference>
<evidence type="ECO:0000313" key="3">
    <source>
        <dbReference type="Proteomes" id="UP000474777"/>
    </source>
</evidence>
<feature type="transmembrane region" description="Helical" evidence="1">
    <location>
        <begin position="118"/>
        <end position="136"/>
    </location>
</feature>
<keyword evidence="1" id="KW-0812">Transmembrane</keyword>
<feature type="transmembrane region" description="Helical" evidence="1">
    <location>
        <begin position="148"/>
        <end position="169"/>
    </location>
</feature>
<accession>A0A6B3LMT1</accession>
<feature type="transmembrane region" description="Helical" evidence="1">
    <location>
        <begin position="207"/>
        <end position="228"/>
    </location>
</feature>
<feature type="transmembrane region" description="Helical" evidence="1">
    <location>
        <begin position="92"/>
        <end position="111"/>
    </location>
</feature>
<gene>
    <name evidence="2" type="ORF">GXP69_11045</name>
</gene>
<feature type="transmembrane region" description="Helical" evidence="1">
    <location>
        <begin position="176"/>
        <end position="195"/>
    </location>
</feature>